<dbReference type="Proteomes" id="UP001374893">
    <property type="component" value="Chromosome"/>
</dbReference>
<reference evidence="1 2" key="1">
    <citation type="submission" date="2021-06" db="EMBL/GenBank/DDBJ databases">
        <title>Complete genome of Haloferula helveola possessing various polysaccharide degrading enzymes.</title>
        <authorList>
            <person name="Takami H."/>
            <person name="Huang C."/>
            <person name="Hamasaki K."/>
        </authorList>
    </citation>
    <scope>NUCLEOTIDE SEQUENCE [LARGE SCALE GENOMIC DNA]</scope>
    <source>
        <strain evidence="1 2">CN-1</strain>
    </source>
</reference>
<evidence type="ECO:0000313" key="1">
    <source>
        <dbReference type="EMBL" id="BCX47896.1"/>
    </source>
</evidence>
<keyword evidence="2" id="KW-1185">Reference proteome</keyword>
<dbReference type="EMBL" id="AP024702">
    <property type="protein sequence ID" value="BCX47896.1"/>
    <property type="molecule type" value="Genomic_DNA"/>
</dbReference>
<accession>A0ABM7R9I4</accession>
<gene>
    <name evidence="1" type="ORF">HAHE_18040</name>
</gene>
<sequence>MKAAPTLDGRIRVDLETDLDLLVLRSIIADAQGGGSDLATRLSGKMDASLADDWSDFVLPELRGEFNAQLEVIAKALGPLEPGQPLFIERPDAELWYGGLNQARLSLEARFGFGNEELEAMPPDKRSARIRSHFYQVLQGLLLDFLMRE</sequence>
<proteinExistence type="predicted"/>
<dbReference type="InterPro" id="IPR018561">
    <property type="entry name" value="AosR"/>
</dbReference>
<name>A0ABM7R9I4_9BACT</name>
<evidence type="ECO:0000313" key="2">
    <source>
        <dbReference type="Proteomes" id="UP001374893"/>
    </source>
</evidence>
<protein>
    <submittedName>
        <fullName evidence="1">Uncharacterized protein</fullName>
    </submittedName>
</protein>
<dbReference type="Pfam" id="PF09438">
    <property type="entry name" value="DUF2017"/>
    <property type="match status" value="1"/>
</dbReference>
<dbReference type="RefSeq" id="WP_338690358.1">
    <property type="nucleotide sequence ID" value="NZ_AP024702.1"/>
</dbReference>
<organism evidence="1 2">
    <name type="scientific">Haloferula helveola</name>
    <dbReference type="NCBI Taxonomy" id="490095"/>
    <lineage>
        <taxon>Bacteria</taxon>
        <taxon>Pseudomonadati</taxon>
        <taxon>Verrucomicrobiota</taxon>
        <taxon>Verrucomicrobiia</taxon>
        <taxon>Verrucomicrobiales</taxon>
        <taxon>Verrucomicrobiaceae</taxon>
        <taxon>Haloferula</taxon>
    </lineage>
</organism>